<reference evidence="2" key="1">
    <citation type="journal article" date="2019" name="Int. J. Syst. Evol. Microbiol.">
        <title>The Global Catalogue of Microorganisms (GCM) 10K type strain sequencing project: providing services to taxonomists for standard genome sequencing and annotation.</title>
        <authorList>
            <consortium name="The Broad Institute Genomics Platform"/>
            <consortium name="The Broad Institute Genome Sequencing Center for Infectious Disease"/>
            <person name="Wu L."/>
            <person name="Ma J."/>
        </authorList>
    </citation>
    <scope>NUCLEOTIDE SEQUENCE [LARGE SCALE GENOMIC DNA]</scope>
    <source>
        <strain evidence="2">JCM 17924</strain>
    </source>
</reference>
<sequence>MQRTKKGVLTLDLSAENVEVPAAGFAVVLSFTPSQPDEVAVSRQDLLNQEKMMELVSINTGNRRKVAYDAFPMLASVKSRATFCKFWRYNNKAGAWQLHSAASMVPAVEAVMEN</sequence>
<evidence type="ECO:0000313" key="2">
    <source>
        <dbReference type="Proteomes" id="UP001500454"/>
    </source>
</evidence>
<comment type="caution">
    <text evidence="1">The sequence shown here is derived from an EMBL/GenBank/DDBJ whole genome shotgun (WGS) entry which is preliminary data.</text>
</comment>
<keyword evidence="2" id="KW-1185">Reference proteome</keyword>
<accession>A0ABP8ITK9</accession>
<name>A0ABP8ITK9_9BACT</name>
<evidence type="ECO:0000313" key="1">
    <source>
        <dbReference type="EMBL" id="GAA4372277.1"/>
    </source>
</evidence>
<gene>
    <name evidence="1" type="ORF">GCM10023186_01580</name>
</gene>
<dbReference type="Proteomes" id="UP001500454">
    <property type="component" value="Unassembled WGS sequence"/>
</dbReference>
<dbReference type="EMBL" id="BAABHA010000001">
    <property type="protein sequence ID" value="GAA4372277.1"/>
    <property type="molecule type" value="Genomic_DNA"/>
</dbReference>
<protein>
    <submittedName>
        <fullName evidence="1">Uncharacterized protein</fullName>
    </submittedName>
</protein>
<organism evidence="1 2">
    <name type="scientific">Hymenobacter koreensis</name>
    <dbReference type="NCBI Taxonomy" id="1084523"/>
    <lineage>
        <taxon>Bacteria</taxon>
        <taxon>Pseudomonadati</taxon>
        <taxon>Bacteroidota</taxon>
        <taxon>Cytophagia</taxon>
        <taxon>Cytophagales</taxon>
        <taxon>Hymenobacteraceae</taxon>
        <taxon>Hymenobacter</taxon>
    </lineage>
</organism>
<proteinExistence type="predicted"/>